<evidence type="ECO:0000256" key="6">
    <source>
        <dbReference type="HAMAP-Rule" id="MF_00081"/>
    </source>
</evidence>
<evidence type="ECO:0000256" key="7">
    <source>
        <dbReference type="SAM" id="MobiDB-lite"/>
    </source>
</evidence>
<proteinExistence type="inferred from homology"/>
<comment type="function">
    <text evidence="5 6">Negative regulator of class I heat shock genes (grpE-dnaK-dnaJ and groELS operons). Prevents heat-shock induction of these operons.</text>
</comment>
<evidence type="ECO:0000256" key="2">
    <source>
        <dbReference type="ARBA" id="ARBA00023015"/>
    </source>
</evidence>
<evidence type="ECO:0000256" key="3">
    <source>
        <dbReference type="ARBA" id="ARBA00023016"/>
    </source>
</evidence>
<reference evidence="9" key="1">
    <citation type="submission" date="2009-04" db="EMBL/GenBank/DDBJ databases">
        <authorList>
            <person name="Weinstock G."/>
            <person name="Sodergren E."/>
            <person name="Clifton S."/>
            <person name="Fulton L."/>
            <person name="Fulton B."/>
            <person name="Courtney L."/>
            <person name="Fronick C."/>
            <person name="Harrison M."/>
            <person name="Strong C."/>
            <person name="Farmer C."/>
            <person name="Delahaunty K."/>
            <person name="Markovic C."/>
            <person name="Hall O."/>
            <person name="Minx P."/>
            <person name="Tomlinson C."/>
            <person name="Mitreva M."/>
            <person name="Nelson J."/>
            <person name="Hou S."/>
            <person name="Wollam A."/>
            <person name="Pepin K.H."/>
            <person name="Johnson M."/>
            <person name="Bhonagiri V."/>
            <person name="Nash W.E."/>
            <person name="Warren W."/>
            <person name="Chinwalla A."/>
            <person name="Mardis E.R."/>
            <person name="Wilson R.K."/>
        </authorList>
    </citation>
    <scope>NUCLEOTIDE SEQUENCE [LARGE SCALE GENOMIC DNA]</scope>
    <source>
        <strain evidence="9">DSM 20098</strain>
    </source>
</reference>
<dbReference type="PANTHER" id="PTHR34824">
    <property type="entry name" value="HEAT-INDUCIBLE TRANSCRIPTION REPRESSOR HRCA"/>
    <property type="match status" value="1"/>
</dbReference>
<keyword evidence="1 6" id="KW-0678">Repressor</keyword>
<gene>
    <name evidence="6 9" type="primary">hrcA</name>
    <name evidence="9" type="ORF">BIFANG_02835</name>
</gene>
<accession>C4FEU4</accession>
<dbReference type="Gene3D" id="3.30.450.40">
    <property type="match status" value="2"/>
</dbReference>
<dbReference type="Proteomes" id="UP000006408">
    <property type="component" value="Unassembled WGS sequence"/>
</dbReference>
<feature type="region of interest" description="Disordered" evidence="7">
    <location>
        <begin position="322"/>
        <end position="353"/>
    </location>
</feature>
<dbReference type="InterPro" id="IPR029016">
    <property type="entry name" value="GAF-like_dom_sf"/>
</dbReference>
<dbReference type="FunFam" id="1.10.10.10:FF:000049">
    <property type="entry name" value="Heat-inducible transcription repressor HrcA"/>
    <property type="match status" value="1"/>
</dbReference>
<keyword evidence="3 6" id="KW-0346">Stress response</keyword>
<dbReference type="SUPFAM" id="SSF55781">
    <property type="entry name" value="GAF domain-like"/>
    <property type="match status" value="2"/>
</dbReference>
<feature type="domain" description="Heat-inducible transcription repressor HrcA C-terminal" evidence="8">
    <location>
        <begin position="114"/>
        <end position="379"/>
    </location>
</feature>
<dbReference type="RefSeq" id="WP_003826292.1">
    <property type="nucleotide sequence ID" value="NZ_JDTY01000001.1"/>
</dbReference>
<keyword evidence="10" id="KW-1185">Reference proteome</keyword>
<dbReference type="Pfam" id="PF01628">
    <property type="entry name" value="HrcA"/>
    <property type="match status" value="1"/>
</dbReference>
<dbReference type="HAMAP" id="MF_00081">
    <property type="entry name" value="HrcA"/>
    <property type="match status" value="1"/>
</dbReference>
<keyword evidence="4 6" id="KW-0804">Transcription</keyword>
<dbReference type="Gene3D" id="3.30.390.60">
    <property type="entry name" value="Heat-inducible transcription repressor hrca homolog, domain 3"/>
    <property type="match status" value="1"/>
</dbReference>
<dbReference type="PATRIC" id="fig|518635.7.peg.777"/>
<dbReference type="NCBIfam" id="TIGR00331">
    <property type="entry name" value="hrcA"/>
    <property type="match status" value="1"/>
</dbReference>
<dbReference type="EMBL" id="ABYS02000004">
    <property type="protein sequence ID" value="EEP21475.1"/>
    <property type="molecule type" value="Genomic_DNA"/>
</dbReference>
<dbReference type="Gene3D" id="1.10.10.10">
    <property type="entry name" value="Winged helix-like DNA-binding domain superfamily/Winged helix DNA-binding domain"/>
    <property type="match status" value="1"/>
</dbReference>
<dbReference type="InterPro" id="IPR002571">
    <property type="entry name" value="HrcA"/>
</dbReference>
<evidence type="ECO:0000256" key="4">
    <source>
        <dbReference type="ARBA" id="ARBA00023163"/>
    </source>
</evidence>
<dbReference type="GO" id="GO:0003677">
    <property type="term" value="F:DNA binding"/>
    <property type="evidence" value="ECO:0007669"/>
    <property type="project" value="InterPro"/>
</dbReference>
<dbReference type="InterPro" id="IPR023120">
    <property type="entry name" value="WHTH_transcript_rep_HrcA_IDD"/>
</dbReference>
<dbReference type="InterPro" id="IPR021153">
    <property type="entry name" value="HrcA_C"/>
</dbReference>
<dbReference type="AlphaFoldDB" id="C4FEU4"/>
<evidence type="ECO:0000256" key="1">
    <source>
        <dbReference type="ARBA" id="ARBA00022491"/>
    </source>
</evidence>
<dbReference type="STRING" id="1683.Bang102_005950"/>
<evidence type="ECO:0000313" key="9">
    <source>
        <dbReference type="EMBL" id="EEP21475.1"/>
    </source>
</evidence>
<dbReference type="HOGENOM" id="CLU_050019_2_0_11"/>
<feature type="compositionally biased region" description="Basic and acidic residues" evidence="7">
    <location>
        <begin position="332"/>
        <end position="341"/>
    </location>
</feature>
<protein>
    <recommendedName>
        <fullName evidence="6">Heat-inducible transcription repressor HrcA</fullName>
    </recommendedName>
</protein>
<comment type="caution">
    <text evidence="9">The sequence shown here is derived from an EMBL/GenBank/DDBJ whole genome shotgun (WGS) entry which is preliminary data.</text>
</comment>
<sequence length="400" mass="42630">MNDGLCTEEVCMQQSRRLLVLRAVVEDYIRSQEPVGSNAIARKHDLGVSSATVRNDMAALEDEGYLTQPHTSAGRVPTEKGYRYFVDQLATVVPLSEAQRRGIGEFLSGSANLQDTLQRAARLLAQITGQVAVIASPSLSKSTLRHVELVPVSMNVLLAVVVTDTGRVAQHTLQVSVMPSSDAIARFTEALNAACSELSFAQAAQRMQSLENDQRFIGFKALTMQLEHAFVSMADDENASELYMSGASHLAHQHSAADMAPLFDALEEQVVLMKLMSALSEESLRGDGVNVAIGSETHTPGLLNAAVVTSGYGHAGHTGAAVAETPGDENGVAEHSDKRDDVDGETSQSTMTAVHDATGDPVAFVGSIGPTHMDYATTISAVHAVARYLTSFLAHEELGK</sequence>
<evidence type="ECO:0000259" key="8">
    <source>
        <dbReference type="Pfam" id="PF01628"/>
    </source>
</evidence>
<name>C4FEU4_9BIFI</name>
<keyword evidence="2 6" id="KW-0805">Transcription regulation</keyword>
<evidence type="ECO:0000313" key="10">
    <source>
        <dbReference type="Proteomes" id="UP000006408"/>
    </source>
</evidence>
<organism evidence="9 10">
    <name type="scientific">Bifidobacterium angulatum DSM 20098 = JCM 7096</name>
    <dbReference type="NCBI Taxonomy" id="518635"/>
    <lineage>
        <taxon>Bacteria</taxon>
        <taxon>Bacillati</taxon>
        <taxon>Actinomycetota</taxon>
        <taxon>Actinomycetes</taxon>
        <taxon>Bifidobacteriales</taxon>
        <taxon>Bifidobacteriaceae</taxon>
        <taxon>Bifidobacterium</taxon>
    </lineage>
</organism>
<evidence type="ECO:0000256" key="5">
    <source>
        <dbReference type="ARBA" id="ARBA00055319"/>
    </source>
</evidence>
<dbReference type="PIRSF" id="PIRSF005485">
    <property type="entry name" value="HrcA"/>
    <property type="match status" value="1"/>
</dbReference>
<dbReference type="PANTHER" id="PTHR34824:SF1">
    <property type="entry name" value="HEAT-INDUCIBLE TRANSCRIPTION REPRESSOR HRCA"/>
    <property type="match status" value="1"/>
</dbReference>
<dbReference type="SUPFAM" id="SSF46785">
    <property type="entry name" value="Winged helix' DNA-binding domain"/>
    <property type="match status" value="1"/>
</dbReference>
<dbReference type="InterPro" id="IPR036390">
    <property type="entry name" value="WH_DNA-bd_sf"/>
</dbReference>
<dbReference type="eggNOG" id="COG1420">
    <property type="taxonomic scope" value="Bacteria"/>
</dbReference>
<dbReference type="GO" id="GO:0045892">
    <property type="term" value="P:negative regulation of DNA-templated transcription"/>
    <property type="evidence" value="ECO:0007669"/>
    <property type="project" value="UniProtKB-UniRule"/>
</dbReference>
<comment type="similarity">
    <text evidence="6">Belongs to the HrcA family.</text>
</comment>
<dbReference type="InterPro" id="IPR036388">
    <property type="entry name" value="WH-like_DNA-bd_sf"/>
</dbReference>